<dbReference type="EMBL" id="MT144547">
    <property type="protein sequence ID" value="QJA54892.1"/>
    <property type="molecule type" value="Genomic_DNA"/>
</dbReference>
<gene>
    <name evidence="2" type="ORF">MM415A03156_0007</name>
    <name evidence="3" type="ORF">MM415B03512_0005</name>
    <name evidence="1" type="ORF">TM448A06110_0012</name>
    <name evidence="4" type="ORF">TM448B03474_0006</name>
</gene>
<evidence type="ECO:0000313" key="2">
    <source>
        <dbReference type="EMBL" id="QJA71492.1"/>
    </source>
</evidence>
<accession>A0A6H2A5A0</accession>
<sequence>MQQLLQDLWDQFCVMVKKIDDLTDDCPINQEPFKSLSELVGDTDEMVQLRKRLYSAGVKGIAGFYYNEKGDKL</sequence>
<organism evidence="1">
    <name type="scientific">viral metagenome</name>
    <dbReference type="NCBI Taxonomy" id="1070528"/>
    <lineage>
        <taxon>unclassified sequences</taxon>
        <taxon>metagenomes</taxon>
        <taxon>organismal metagenomes</taxon>
    </lineage>
</organism>
<evidence type="ECO:0000313" key="3">
    <source>
        <dbReference type="EMBL" id="QJA90930.1"/>
    </source>
</evidence>
<protein>
    <submittedName>
        <fullName evidence="1">Uncharacterized protein</fullName>
    </submittedName>
</protein>
<dbReference type="AlphaFoldDB" id="A0A6H2A5A0"/>
<proteinExistence type="predicted"/>
<dbReference type="EMBL" id="MT142949">
    <property type="protein sequence ID" value="QJA90930.1"/>
    <property type="molecule type" value="Genomic_DNA"/>
</dbReference>
<evidence type="ECO:0000313" key="1">
    <source>
        <dbReference type="EMBL" id="QJA54892.1"/>
    </source>
</evidence>
<evidence type="ECO:0000313" key="4">
    <source>
        <dbReference type="EMBL" id="QJI02623.1"/>
    </source>
</evidence>
<dbReference type="EMBL" id="MT145017">
    <property type="protein sequence ID" value="QJI02623.1"/>
    <property type="molecule type" value="Genomic_DNA"/>
</dbReference>
<name>A0A6H2A5A0_9ZZZZ</name>
<dbReference type="EMBL" id="MT141877">
    <property type="protein sequence ID" value="QJA71492.1"/>
    <property type="molecule type" value="Genomic_DNA"/>
</dbReference>
<reference evidence="1" key="1">
    <citation type="submission" date="2020-03" db="EMBL/GenBank/DDBJ databases">
        <title>The deep terrestrial virosphere.</title>
        <authorList>
            <person name="Holmfeldt K."/>
            <person name="Nilsson E."/>
            <person name="Simone D."/>
            <person name="Lopez-Fernandez M."/>
            <person name="Wu X."/>
            <person name="de Brujin I."/>
            <person name="Lundin D."/>
            <person name="Andersson A."/>
            <person name="Bertilsson S."/>
            <person name="Dopson M."/>
        </authorList>
    </citation>
    <scope>NUCLEOTIDE SEQUENCE</scope>
    <source>
        <strain evidence="2">MM415A03156</strain>
        <strain evidence="3">MM415B03512</strain>
        <strain evidence="1">TM448A06110</strain>
        <strain evidence="4">TM448B03474</strain>
    </source>
</reference>